<name>A0A6I4TVM3_9SPHN</name>
<dbReference type="PROSITE" id="PS51819">
    <property type="entry name" value="VOC"/>
    <property type="match status" value="1"/>
</dbReference>
<evidence type="ECO:0000256" key="1">
    <source>
        <dbReference type="SAM" id="SignalP"/>
    </source>
</evidence>
<proteinExistence type="predicted"/>
<dbReference type="EMBL" id="WTYJ01000001">
    <property type="protein sequence ID" value="MXO98373.1"/>
    <property type="molecule type" value="Genomic_DNA"/>
</dbReference>
<dbReference type="CDD" id="cd06587">
    <property type="entry name" value="VOC"/>
    <property type="match status" value="1"/>
</dbReference>
<comment type="caution">
    <text evidence="3">The sequence shown here is derived from an EMBL/GenBank/DDBJ whole genome shotgun (WGS) entry which is preliminary data.</text>
</comment>
<feature type="chain" id="PRO_5026269883" description="VOC domain-containing protein" evidence="1">
    <location>
        <begin position="24"/>
        <end position="342"/>
    </location>
</feature>
<organism evidence="3 4">
    <name type="scientific">Croceibacterium xixiisoli</name>
    <dbReference type="NCBI Taxonomy" id="1476466"/>
    <lineage>
        <taxon>Bacteria</taxon>
        <taxon>Pseudomonadati</taxon>
        <taxon>Pseudomonadota</taxon>
        <taxon>Alphaproteobacteria</taxon>
        <taxon>Sphingomonadales</taxon>
        <taxon>Erythrobacteraceae</taxon>
        <taxon>Croceibacterium</taxon>
    </lineage>
</organism>
<dbReference type="Pfam" id="PF00903">
    <property type="entry name" value="Glyoxalase"/>
    <property type="match status" value="1"/>
</dbReference>
<keyword evidence="1" id="KW-0732">Signal</keyword>
<dbReference type="Gene3D" id="3.10.180.10">
    <property type="entry name" value="2,3-Dihydroxybiphenyl 1,2-Dioxygenase, domain 1"/>
    <property type="match status" value="2"/>
</dbReference>
<evidence type="ECO:0000259" key="2">
    <source>
        <dbReference type="PROSITE" id="PS51819"/>
    </source>
</evidence>
<dbReference type="RefSeq" id="WP_161390023.1">
    <property type="nucleotide sequence ID" value="NZ_JBHSCP010000001.1"/>
</dbReference>
<sequence>MKRNTLLALGCAALAIAGCAAHAQDNAAPAAGGTRTTTTPEGALMQIDEDLPYKPGTLTQEQLMSPTRSLFVLNGMNVFRRFPRENTAEIVKFYTEALKLRSLNPIQLTSSQQMLLTGVGSAQIKLAAGQQGNRKYDMSGGYKAGTGIRFLTLTYPSEQDVIASFTAAGFPAPSFGDRGDGTRAAMVNDPSGFPLELVIRAGAKPGSNDGVGVNINTSDLERSRAFYREFVGLDELPPVEDKLLGITRYPFRHGETTISLYHTGTNEPADNGSAGIQYVVSDTPMVDAKAKARNIAVETPLNKLRGFELITVWLNDPDGVTNYFAQVNASAQPASNGGTGRR</sequence>
<protein>
    <recommendedName>
        <fullName evidence="2">VOC domain-containing protein</fullName>
    </recommendedName>
</protein>
<evidence type="ECO:0000313" key="3">
    <source>
        <dbReference type="EMBL" id="MXO98373.1"/>
    </source>
</evidence>
<accession>A0A6I4TVM3</accession>
<feature type="signal peptide" evidence="1">
    <location>
        <begin position="1"/>
        <end position="23"/>
    </location>
</feature>
<dbReference type="InterPro" id="IPR037523">
    <property type="entry name" value="VOC_core"/>
</dbReference>
<dbReference type="InterPro" id="IPR004360">
    <property type="entry name" value="Glyas_Fos-R_dOase_dom"/>
</dbReference>
<dbReference type="AlphaFoldDB" id="A0A6I4TVM3"/>
<dbReference type="Proteomes" id="UP000469430">
    <property type="component" value="Unassembled WGS sequence"/>
</dbReference>
<dbReference type="InterPro" id="IPR029068">
    <property type="entry name" value="Glyas_Bleomycin-R_OHBP_Dase"/>
</dbReference>
<keyword evidence="4" id="KW-1185">Reference proteome</keyword>
<dbReference type="SUPFAM" id="SSF54593">
    <property type="entry name" value="Glyoxalase/Bleomycin resistance protein/Dihydroxybiphenyl dioxygenase"/>
    <property type="match status" value="2"/>
</dbReference>
<feature type="domain" description="VOC" evidence="2">
    <location>
        <begin position="207"/>
        <end position="327"/>
    </location>
</feature>
<dbReference type="OrthoDB" id="7401575at2"/>
<evidence type="ECO:0000313" key="4">
    <source>
        <dbReference type="Proteomes" id="UP000469430"/>
    </source>
</evidence>
<reference evidence="3 4" key="1">
    <citation type="submission" date="2019-12" db="EMBL/GenBank/DDBJ databases">
        <title>Genomic-based taxomic classification of the family Erythrobacteraceae.</title>
        <authorList>
            <person name="Xu L."/>
        </authorList>
    </citation>
    <scope>NUCLEOTIDE SEQUENCE [LARGE SCALE GENOMIC DNA]</scope>
    <source>
        <strain evidence="3 4">S36</strain>
    </source>
</reference>
<gene>
    <name evidence="3" type="ORF">GRI97_05160</name>
</gene>
<dbReference type="PROSITE" id="PS51257">
    <property type="entry name" value="PROKAR_LIPOPROTEIN"/>
    <property type="match status" value="1"/>
</dbReference>